<dbReference type="Proteomes" id="UP000010478">
    <property type="component" value="Chromosome"/>
</dbReference>
<evidence type="ECO:0008006" key="3">
    <source>
        <dbReference type="Google" id="ProtNLM"/>
    </source>
</evidence>
<reference evidence="1 2" key="1">
    <citation type="submission" date="2012-05" db="EMBL/GenBank/DDBJ databases">
        <title>Finished chromosome of genome of Oscillatoria sp. PCC 7112.</title>
        <authorList>
            <consortium name="US DOE Joint Genome Institute"/>
            <person name="Gugger M."/>
            <person name="Coursin T."/>
            <person name="Rippka R."/>
            <person name="Tandeau De Marsac N."/>
            <person name="Huntemann M."/>
            <person name="Wei C.-L."/>
            <person name="Han J."/>
            <person name="Detter J.C."/>
            <person name="Han C."/>
            <person name="Tapia R."/>
            <person name="Davenport K."/>
            <person name="Daligault H."/>
            <person name="Erkkila T."/>
            <person name="Gu W."/>
            <person name="Munk A.C.C."/>
            <person name="Teshima H."/>
            <person name="Xu Y."/>
            <person name="Chain P."/>
            <person name="Chen A."/>
            <person name="Krypides N."/>
            <person name="Mavromatis K."/>
            <person name="Markowitz V."/>
            <person name="Szeto E."/>
            <person name="Ivanova N."/>
            <person name="Mikhailova N."/>
            <person name="Ovchinnikova G."/>
            <person name="Pagani I."/>
            <person name="Pati A."/>
            <person name="Goodwin L."/>
            <person name="Peters L."/>
            <person name="Pitluck S."/>
            <person name="Woyke T."/>
            <person name="Kerfeld C."/>
        </authorList>
    </citation>
    <scope>NUCLEOTIDE SEQUENCE [LARGE SCALE GENOMIC DNA]</scope>
    <source>
        <strain evidence="1 2">PCC 7112</strain>
    </source>
</reference>
<gene>
    <name evidence="1" type="ORF">Osc7112_5705</name>
</gene>
<dbReference type="STRING" id="179408.Osc7112_5705"/>
<sequence>MSMPQKMTDANLRSIPSGLSGIYAIYHDFDGEIDTAYVGRAKGTPGSCIKTRLQKHFSGKDKQRIGTVISSHQDDFFFSYEVIESYEKLKRIEKSEIFKILPAGNVQRNFKIEDLGIE</sequence>
<dbReference type="KEGG" id="oni:Osc7112_5705"/>
<dbReference type="AlphaFoldDB" id="K9VQY9"/>
<dbReference type="EMBL" id="CP003614">
    <property type="protein sequence ID" value="AFZ09917.1"/>
    <property type="molecule type" value="Genomic_DNA"/>
</dbReference>
<keyword evidence="2" id="KW-1185">Reference proteome</keyword>
<accession>K9VQY9</accession>
<protein>
    <recommendedName>
        <fullName evidence="3">GIY-YIG domain-containing protein</fullName>
    </recommendedName>
</protein>
<organism evidence="1 2">
    <name type="scientific">Phormidium nigroviride PCC 7112</name>
    <dbReference type="NCBI Taxonomy" id="179408"/>
    <lineage>
        <taxon>Bacteria</taxon>
        <taxon>Bacillati</taxon>
        <taxon>Cyanobacteriota</taxon>
        <taxon>Cyanophyceae</taxon>
        <taxon>Oscillatoriophycideae</taxon>
        <taxon>Oscillatoriales</taxon>
        <taxon>Oscillatoriaceae</taxon>
        <taxon>Phormidium</taxon>
    </lineage>
</organism>
<dbReference type="HOGENOM" id="CLU_2070737_0_0_3"/>
<name>K9VQY9_9CYAN</name>
<proteinExistence type="predicted"/>
<evidence type="ECO:0000313" key="1">
    <source>
        <dbReference type="EMBL" id="AFZ09917.1"/>
    </source>
</evidence>
<evidence type="ECO:0000313" key="2">
    <source>
        <dbReference type="Proteomes" id="UP000010478"/>
    </source>
</evidence>